<name>A0AAE0M3G3_9PEZI</name>
<feature type="compositionally biased region" description="Pro residues" evidence="1">
    <location>
        <begin position="7"/>
        <end position="17"/>
    </location>
</feature>
<dbReference type="Proteomes" id="UP001283341">
    <property type="component" value="Unassembled WGS sequence"/>
</dbReference>
<organism evidence="2 3">
    <name type="scientific">Apodospora peruviana</name>
    <dbReference type="NCBI Taxonomy" id="516989"/>
    <lineage>
        <taxon>Eukaryota</taxon>
        <taxon>Fungi</taxon>
        <taxon>Dikarya</taxon>
        <taxon>Ascomycota</taxon>
        <taxon>Pezizomycotina</taxon>
        <taxon>Sordariomycetes</taxon>
        <taxon>Sordariomycetidae</taxon>
        <taxon>Sordariales</taxon>
        <taxon>Lasiosphaeriaceae</taxon>
        <taxon>Apodospora</taxon>
    </lineage>
</organism>
<protein>
    <submittedName>
        <fullName evidence="2">Uncharacterized protein</fullName>
    </submittedName>
</protein>
<evidence type="ECO:0000313" key="2">
    <source>
        <dbReference type="EMBL" id="KAK3317971.1"/>
    </source>
</evidence>
<comment type="caution">
    <text evidence="2">The sequence shown here is derived from an EMBL/GenBank/DDBJ whole genome shotgun (WGS) entry which is preliminary data.</text>
</comment>
<evidence type="ECO:0000313" key="3">
    <source>
        <dbReference type="Proteomes" id="UP001283341"/>
    </source>
</evidence>
<keyword evidence="3" id="KW-1185">Reference proteome</keyword>
<proteinExistence type="predicted"/>
<reference evidence="2" key="1">
    <citation type="journal article" date="2023" name="Mol. Phylogenet. Evol.">
        <title>Genome-scale phylogeny and comparative genomics of the fungal order Sordariales.</title>
        <authorList>
            <person name="Hensen N."/>
            <person name="Bonometti L."/>
            <person name="Westerberg I."/>
            <person name="Brannstrom I.O."/>
            <person name="Guillou S."/>
            <person name="Cros-Aarteil S."/>
            <person name="Calhoun S."/>
            <person name="Haridas S."/>
            <person name="Kuo A."/>
            <person name="Mondo S."/>
            <person name="Pangilinan J."/>
            <person name="Riley R."/>
            <person name="LaButti K."/>
            <person name="Andreopoulos B."/>
            <person name="Lipzen A."/>
            <person name="Chen C."/>
            <person name="Yan M."/>
            <person name="Daum C."/>
            <person name="Ng V."/>
            <person name="Clum A."/>
            <person name="Steindorff A."/>
            <person name="Ohm R.A."/>
            <person name="Martin F."/>
            <person name="Silar P."/>
            <person name="Natvig D.O."/>
            <person name="Lalanne C."/>
            <person name="Gautier V."/>
            <person name="Ament-Velasquez S.L."/>
            <person name="Kruys A."/>
            <person name="Hutchinson M.I."/>
            <person name="Powell A.J."/>
            <person name="Barry K."/>
            <person name="Miller A.N."/>
            <person name="Grigoriev I.V."/>
            <person name="Debuchy R."/>
            <person name="Gladieux P."/>
            <person name="Hiltunen Thoren M."/>
            <person name="Johannesson H."/>
        </authorList>
    </citation>
    <scope>NUCLEOTIDE SEQUENCE</scope>
    <source>
        <strain evidence="2">CBS 118394</strain>
    </source>
</reference>
<dbReference type="EMBL" id="JAUEDM010000004">
    <property type="protein sequence ID" value="KAK3317971.1"/>
    <property type="molecule type" value="Genomic_DNA"/>
</dbReference>
<feature type="compositionally biased region" description="Polar residues" evidence="1">
    <location>
        <begin position="61"/>
        <end position="70"/>
    </location>
</feature>
<gene>
    <name evidence="2" type="ORF">B0H66DRAFT_532479</name>
</gene>
<feature type="region of interest" description="Disordered" evidence="1">
    <location>
        <begin position="1"/>
        <end position="72"/>
    </location>
</feature>
<reference evidence="2" key="2">
    <citation type="submission" date="2023-06" db="EMBL/GenBank/DDBJ databases">
        <authorList>
            <consortium name="Lawrence Berkeley National Laboratory"/>
            <person name="Haridas S."/>
            <person name="Hensen N."/>
            <person name="Bonometti L."/>
            <person name="Westerberg I."/>
            <person name="Brannstrom I.O."/>
            <person name="Guillou S."/>
            <person name="Cros-Aarteil S."/>
            <person name="Calhoun S."/>
            <person name="Kuo A."/>
            <person name="Mondo S."/>
            <person name="Pangilinan J."/>
            <person name="Riley R."/>
            <person name="Labutti K."/>
            <person name="Andreopoulos B."/>
            <person name="Lipzen A."/>
            <person name="Chen C."/>
            <person name="Yanf M."/>
            <person name="Daum C."/>
            <person name="Ng V."/>
            <person name="Clum A."/>
            <person name="Steindorff A."/>
            <person name="Ohm R."/>
            <person name="Martin F."/>
            <person name="Silar P."/>
            <person name="Natvig D."/>
            <person name="Lalanne C."/>
            <person name="Gautier V."/>
            <person name="Ament-Velasquez S.L."/>
            <person name="Kruys A."/>
            <person name="Hutchinson M.I."/>
            <person name="Powell A.J."/>
            <person name="Barry K."/>
            <person name="Miller A.N."/>
            <person name="Grigoriev I.V."/>
            <person name="Debuchy R."/>
            <person name="Gladieux P."/>
            <person name="Thoren M.H."/>
            <person name="Johannesson H."/>
        </authorList>
    </citation>
    <scope>NUCLEOTIDE SEQUENCE</scope>
    <source>
        <strain evidence="2">CBS 118394</strain>
    </source>
</reference>
<evidence type="ECO:0000256" key="1">
    <source>
        <dbReference type="SAM" id="MobiDB-lite"/>
    </source>
</evidence>
<accession>A0AAE0M3G3</accession>
<dbReference type="AlphaFoldDB" id="A0AAE0M3G3"/>
<sequence>MSSGGPERPPSPPPTPAPAQIFMTPIVFSNGDEKPPSPPPTPAPARVLTIVSGPGPERQDSPPQTQSPASSVPYAKMCYARATAGTWRGIALAQRTPAKTPPPTNKAVPSVPDVDMSYPEETAEEWRRAIRVILDDFARAHTREYGSQPSVFRVEIEGLKFYIEA</sequence>
<feature type="region of interest" description="Disordered" evidence="1">
    <location>
        <begin position="94"/>
        <end position="115"/>
    </location>
</feature>